<dbReference type="EMBL" id="AAYG02000002">
    <property type="protein sequence ID" value="EDN79452.1"/>
    <property type="molecule type" value="Genomic_DNA"/>
</dbReference>
<comment type="caution">
    <text evidence="3">The sequence shown here is derived from an EMBL/GenBank/DDBJ whole genome shotgun (WGS) entry which is preliminary data.</text>
</comment>
<keyword evidence="2" id="KW-1133">Transmembrane helix</keyword>
<reference evidence="3 4" key="2">
    <citation type="submission" date="2007-06" db="EMBL/GenBank/DDBJ databases">
        <title>Draft genome sequence of Ruminococcus gnavus (ATCC 29149).</title>
        <authorList>
            <person name="Sudarsanam P."/>
            <person name="Ley R."/>
            <person name="Guruge J."/>
            <person name="Turnbaugh P.J."/>
            <person name="Mahowald M."/>
            <person name="Liep D."/>
            <person name="Gordon J."/>
        </authorList>
    </citation>
    <scope>NUCLEOTIDE SEQUENCE [LARGE SCALE GENOMIC DNA]</scope>
    <source>
        <strain evidence="3 4">ATCC 29149</strain>
    </source>
</reference>
<sequence length="98" mass="11877">MRRNRGRRNGRRKRSVIKAVCWGVLILILLAVAALALYIVGMTLYFNYQLKDGRTRREYTEKQKRADEEQIQAIREMQARKEEKRQKRRQRKSEANRR</sequence>
<dbReference type="Proteomes" id="UP000004410">
    <property type="component" value="Unassembled WGS sequence"/>
</dbReference>
<name>A7AY55_MEDG7</name>
<keyword evidence="2" id="KW-0812">Transmembrane</keyword>
<evidence type="ECO:0000313" key="4">
    <source>
        <dbReference type="Proteomes" id="UP000004410"/>
    </source>
</evidence>
<feature type="region of interest" description="Disordered" evidence="1">
    <location>
        <begin position="75"/>
        <end position="98"/>
    </location>
</feature>
<dbReference type="AlphaFoldDB" id="A7AY55"/>
<keyword evidence="2" id="KW-0472">Membrane</keyword>
<evidence type="ECO:0000256" key="1">
    <source>
        <dbReference type="SAM" id="MobiDB-lite"/>
    </source>
</evidence>
<organism evidence="3 4">
    <name type="scientific">Mediterraneibacter gnavus (strain ATCC 29149 / DSM 114966 / JCM 6515 / VPI C7-9)</name>
    <name type="common">Ruminococcus gnavus</name>
    <dbReference type="NCBI Taxonomy" id="411470"/>
    <lineage>
        <taxon>Bacteria</taxon>
        <taxon>Bacillati</taxon>
        <taxon>Bacillota</taxon>
        <taxon>Clostridia</taxon>
        <taxon>Lachnospirales</taxon>
        <taxon>Lachnospiraceae</taxon>
        <taxon>Mediterraneibacter</taxon>
    </lineage>
</organism>
<protein>
    <submittedName>
        <fullName evidence="3">Uncharacterized protein</fullName>
    </submittedName>
</protein>
<evidence type="ECO:0000313" key="3">
    <source>
        <dbReference type="EMBL" id="EDN79452.1"/>
    </source>
</evidence>
<reference evidence="3 4" key="1">
    <citation type="submission" date="2007-04" db="EMBL/GenBank/DDBJ databases">
        <authorList>
            <person name="Fulton L."/>
            <person name="Clifton S."/>
            <person name="Fulton B."/>
            <person name="Xu J."/>
            <person name="Minx P."/>
            <person name="Pepin K.H."/>
            <person name="Johnson M."/>
            <person name="Thiruvilangam P."/>
            <person name="Bhonagiri V."/>
            <person name="Nash W.E."/>
            <person name="Mardis E.R."/>
            <person name="Wilson R.K."/>
        </authorList>
    </citation>
    <scope>NUCLEOTIDE SEQUENCE [LARGE SCALE GENOMIC DNA]</scope>
    <source>
        <strain evidence="3 4">ATCC 29149</strain>
    </source>
</reference>
<accession>A7AY55</accession>
<feature type="transmembrane region" description="Helical" evidence="2">
    <location>
        <begin position="20"/>
        <end position="46"/>
    </location>
</feature>
<evidence type="ECO:0000256" key="2">
    <source>
        <dbReference type="SAM" id="Phobius"/>
    </source>
</evidence>
<proteinExistence type="predicted"/>
<dbReference type="PaxDb" id="411470-RUMGNA_00220"/>
<gene>
    <name evidence="3" type="ORF">RUMGNA_00220</name>
</gene>